<evidence type="ECO:0008006" key="4">
    <source>
        <dbReference type="Google" id="ProtNLM"/>
    </source>
</evidence>
<evidence type="ECO:0000313" key="3">
    <source>
        <dbReference type="Proteomes" id="UP000288028"/>
    </source>
</evidence>
<dbReference type="GeneID" id="95580803"/>
<sequence length="94" mass="11104">MQVSSYGWNETLGWLIICLFLTTLFLIFGVVLKKTNGLFLARLPQQFLIDRDDPKFEKERQAGKKMQQMAYRYILPLALISWLIFIFLLMLSKK</sequence>
<feature type="transmembrane region" description="Helical" evidence="1">
    <location>
        <begin position="12"/>
        <end position="32"/>
    </location>
</feature>
<evidence type="ECO:0000313" key="2">
    <source>
        <dbReference type="EMBL" id="RSU15471.1"/>
    </source>
</evidence>
<name>A0A430B5D9_9ENTE</name>
<reference evidence="2 3" key="1">
    <citation type="submission" date="2017-05" db="EMBL/GenBank/DDBJ databases">
        <title>Vagococcus spp. assemblies.</title>
        <authorList>
            <person name="Gulvik C.A."/>
        </authorList>
    </citation>
    <scope>NUCLEOTIDE SEQUENCE [LARGE SCALE GENOMIC DNA]</scope>
    <source>
        <strain evidence="2 3">SS1714</strain>
    </source>
</reference>
<dbReference type="Proteomes" id="UP000288028">
    <property type="component" value="Unassembled WGS sequence"/>
</dbReference>
<evidence type="ECO:0000256" key="1">
    <source>
        <dbReference type="SAM" id="Phobius"/>
    </source>
</evidence>
<dbReference type="EMBL" id="NGKB01000005">
    <property type="protein sequence ID" value="RSU15471.1"/>
    <property type="molecule type" value="Genomic_DNA"/>
</dbReference>
<keyword evidence="1" id="KW-0472">Membrane</keyword>
<dbReference type="OrthoDB" id="2195008at2"/>
<proteinExistence type="predicted"/>
<comment type="caution">
    <text evidence="2">The sequence shown here is derived from an EMBL/GenBank/DDBJ whole genome shotgun (WGS) entry which is preliminary data.</text>
</comment>
<dbReference type="AlphaFoldDB" id="A0A430B5D9"/>
<protein>
    <recommendedName>
        <fullName evidence="4">DUF3899 domain-containing protein</fullName>
    </recommendedName>
</protein>
<gene>
    <name evidence="2" type="ORF">CBF28_07015</name>
</gene>
<organism evidence="2 3">
    <name type="scientific">Vagococcus carniphilus</name>
    <dbReference type="NCBI Taxonomy" id="218144"/>
    <lineage>
        <taxon>Bacteria</taxon>
        <taxon>Bacillati</taxon>
        <taxon>Bacillota</taxon>
        <taxon>Bacilli</taxon>
        <taxon>Lactobacillales</taxon>
        <taxon>Enterococcaceae</taxon>
        <taxon>Vagococcus</taxon>
    </lineage>
</organism>
<feature type="transmembrane region" description="Helical" evidence="1">
    <location>
        <begin position="70"/>
        <end position="91"/>
    </location>
</feature>
<keyword evidence="1" id="KW-0812">Transmembrane</keyword>
<keyword evidence="3" id="KW-1185">Reference proteome</keyword>
<accession>A0A430B5D9</accession>
<dbReference type="RefSeq" id="WP_126793384.1">
    <property type="nucleotide sequence ID" value="NZ_CP060720.1"/>
</dbReference>
<keyword evidence="1" id="KW-1133">Transmembrane helix</keyword>